<accession>A0A2J6SA03</accession>
<evidence type="ECO:0000313" key="1">
    <source>
        <dbReference type="EMBL" id="PMD47580.1"/>
    </source>
</evidence>
<organism evidence="1 2">
    <name type="scientific">Hyaloscypha variabilis (strain UAMH 11265 / GT02V1 / F)</name>
    <name type="common">Meliniomyces variabilis</name>
    <dbReference type="NCBI Taxonomy" id="1149755"/>
    <lineage>
        <taxon>Eukaryota</taxon>
        <taxon>Fungi</taxon>
        <taxon>Dikarya</taxon>
        <taxon>Ascomycota</taxon>
        <taxon>Pezizomycotina</taxon>
        <taxon>Leotiomycetes</taxon>
        <taxon>Helotiales</taxon>
        <taxon>Hyaloscyphaceae</taxon>
        <taxon>Hyaloscypha</taxon>
        <taxon>Hyaloscypha variabilis</taxon>
    </lineage>
</organism>
<dbReference type="Proteomes" id="UP000235786">
    <property type="component" value="Unassembled WGS sequence"/>
</dbReference>
<dbReference type="EMBL" id="KZ613938">
    <property type="protein sequence ID" value="PMD47580.1"/>
    <property type="molecule type" value="Genomic_DNA"/>
</dbReference>
<reference evidence="1 2" key="1">
    <citation type="submission" date="2016-04" db="EMBL/GenBank/DDBJ databases">
        <title>A degradative enzymes factory behind the ericoid mycorrhizal symbiosis.</title>
        <authorList>
            <consortium name="DOE Joint Genome Institute"/>
            <person name="Martino E."/>
            <person name="Morin E."/>
            <person name="Grelet G."/>
            <person name="Kuo A."/>
            <person name="Kohler A."/>
            <person name="Daghino S."/>
            <person name="Barry K."/>
            <person name="Choi C."/>
            <person name="Cichocki N."/>
            <person name="Clum A."/>
            <person name="Copeland A."/>
            <person name="Hainaut M."/>
            <person name="Haridas S."/>
            <person name="Labutti K."/>
            <person name="Lindquist E."/>
            <person name="Lipzen A."/>
            <person name="Khouja H.-R."/>
            <person name="Murat C."/>
            <person name="Ohm R."/>
            <person name="Olson A."/>
            <person name="Spatafora J."/>
            <person name="Veneault-Fourrey C."/>
            <person name="Henrissat B."/>
            <person name="Grigoriev I."/>
            <person name="Martin F."/>
            <person name="Perotto S."/>
        </authorList>
    </citation>
    <scope>NUCLEOTIDE SEQUENCE [LARGE SCALE GENOMIC DNA]</scope>
    <source>
        <strain evidence="1 2">F</strain>
    </source>
</reference>
<name>A0A2J6SA03_HYAVF</name>
<sequence>MCHQVIQIYGCGHSRPSRAVRCRTPTSKCGGIFLRQELENIRGLCIVSRLPGVISTFLSSSVMSKSIQVEVGTAAA</sequence>
<keyword evidence="2" id="KW-1185">Reference proteome</keyword>
<evidence type="ECO:0000313" key="2">
    <source>
        <dbReference type="Proteomes" id="UP000235786"/>
    </source>
</evidence>
<proteinExistence type="predicted"/>
<protein>
    <submittedName>
        <fullName evidence="1">Uncharacterized protein</fullName>
    </submittedName>
</protein>
<gene>
    <name evidence="1" type="ORF">L207DRAFT_160586</name>
</gene>
<dbReference type="OrthoDB" id="3512168at2759"/>
<dbReference type="AlphaFoldDB" id="A0A2J6SA03"/>